<proteinExistence type="predicted"/>
<accession>A0A2W5PD26</accession>
<dbReference type="PANTHER" id="PTHR46564">
    <property type="entry name" value="TRANSPOSASE"/>
    <property type="match status" value="1"/>
</dbReference>
<comment type="caution">
    <text evidence="2">The sequence shown here is derived from an EMBL/GenBank/DDBJ whole genome shotgun (WGS) entry which is preliminary data.</text>
</comment>
<dbReference type="InterPro" id="IPR047655">
    <property type="entry name" value="Transpos_IS630-like"/>
</dbReference>
<dbReference type="InterPro" id="IPR038717">
    <property type="entry name" value="Tc1-like_DDE_dom"/>
</dbReference>
<dbReference type="Pfam" id="PF13358">
    <property type="entry name" value="DDE_3"/>
    <property type="match status" value="1"/>
</dbReference>
<organism evidence="2 3">
    <name type="scientific">Sphingomonas taxi</name>
    <dbReference type="NCBI Taxonomy" id="1549858"/>
    <lineage>
        <taxon>Bacteria</taxon>
        <taxon>Pseudomonadati</taxon>
        <taxon>Pseudomonadota</taxon>
        <taxon>Alphaproteobacteria</taxon>
        <taxon>Sphingomonadales</taxon>
        <taxon>Sphingomonadaceae</taxon>
        <taxon>Sphingomonas</taxon>
    </lineage>
</organism>
<dbReference type="GO" id="GO:0003676">
    <property type="term" value="F:nucleic acid binding"/>
    <property type="evidence" value="ECO:0007669"/>
    <property type="project" value="InterPro"/>
</dbReference>
<protein>
    <submittedName>
        <fullName evidence="2">IS630 family transposase</fullName>
    </submittedName>
</protein>
<reference evidence="2 3" key="1">
    <citation type="submission" date="2017-08" db="EMBL/GenBank/DDBJ databases">
        <title>Infants hospitalized years apart are colonized by the same room-sourced microbial strains.</title>
        <authorList>
            <person name="Brooks B."/>
            <person name="Olm M.R."/>
            <person name="Firek B.A."/>
            <person name="Baker R."/>
            <person name="Thomas B.C."/>
            <person name="Morowitz M.J."/>
            <person name="Banfield J.F."/>
        </authorList>
    </citation>
    <scope>NUCLEOTIDE SEQUENCE [LARGE SCALE GENOMIC DNA]</scope>
    <source>
        <strain evidence="2">S2_005_001_R1_22</strain>
    </source>
</reference>
<dbReference type="Proteomes" id="UP000249229">
    <property type="component" value="Unassembled WGS sequence"/>
</dbReference>
<dbReference type="InterPro" id="IPR036397">
    <property type="entry name" value="RNaseH_sf"/>
</dbReference>
<dbReference type="NCBIfam" id="NF033545">
    <property type="entry name" value="transpos_IS630"/>
    <property type="match status" value="1"/>
</dbReference>
<sequence length="217" mass="23908">MRASGGRCASWGCGTKKRTIFATEQDRPDVAVAREVWRAVQAGLDFTSLVFVDETGTTTSMTRLRGWGLKGRPLLGKAPHGHWMTSTFVAGLRHDGIAAPMLIDTPMTGRIFQQWLTDHLIPELPPGSIVVCDNLAAHKVDGIRQCLEDAGMGLLYLPPYSPDLNPIEQVFAKIKALLRKAAPRSFDAIVTALKHILERFQPAECANYLRHSGYVQT</sequence>
<dbReference type="AlphaFoldDB" id="A0A2W5PD26"/>
<evidence type="ECO:0000313" key="2">
    <source>
        <dbReference type="EMBL" id="PZQ62964.1"/>
    </source>
</evidence>
<name>A0A2W5PD26_9SPHN</name>
<gene>
    <name evidence="2" type="ORF">DI544_01900</name>
</gene>
<evidence type="ECO:0000313" key="3">
    <source>
        <dbReference type="Proteomes" id="UP000249229"/>
    </source>
</evidence>
<dbReference type="PANTHER" id="PTHR46564:SF1">
    <property type="entry name" value="TRANSPOSASE"/>
    <property type="match status" value="1"/>
</dbReference>
<feature type="domain" description="Tc1-like transposase DDE" evidence="1">
    <location>
        <begin position="49"/>
        <end position="187"/>
    </location>
</feature>
<dbReference type="Gene3D" id="3.30.420.10">
    <property type="entry name" value="Ribonuclease H-like superfamily/Ribonuclease H"/>
    <property type="match status" value="1"/>
</dbReference>
<dbReference type="EMBL" id="QFQI01000001">
    <property type="protein sequence ID" value="PZQ62964.1"/>
    <property type="molecule type" value="Genomic_DNA"/>
</dbReference>
<evidence type="ECO:0000259" key="1">
    <source>
        <dbReference type="Pfam" id="PF13358"/>
    </source>
</evidence>